<feature type="non-terminal residue" evidence="6">
    <location>
        <position position="1"/>
    </location>
</feature>
<name>A0AAN5CQK9_9BILA</name>
<evidence type="ECO:0000313" key="6">
    <source>
        <dbReference type="EMBL" id="GMR48609.1"/>
    </source>
</evidence>
<organism evidence="6 7">
    <name type="scientific">Pristionchus mayeri</name>
    <dbReference type="NCBI Taxonomy" id="1317129"/>
    <lineage>
        <taxon>Eukaryota</taxon>
        <taxon>Metazoa</taxon>
        <taxon>Ecdysozoa</taxon>
        <taxon>Nematoda</taxon>
        <taxon>Chromadorea</taxon>
        <taxon>Rhabditida</taxon>
        <taxon>Rhabditina</taxon>
        <taxon>Diplogasteromorpha</taxon>
        <taxon>Diplogasteroidea</taxon>
        <taxon>Neodiplogasteridae</taxon>
        <taxon>Pristionchus</taxon>
    </lineage>
</organism>
<accession>A0AAN5CQK9</accession>
<protein>
    <recommendedName>
        <fullName evidence="8">Ufd-1</fullName>
    </recommendedName>
</protein>
<dbReference type="EMBL" id="BTRK01000004">
    <property type="protein sequence ID" value="GMR48609.1"/>
    <property type="molecule type" value="Genomic_DNA"/>
</dbReference>
<evidence type="ECO:0000256" key="2">
    <source>
        <dbReference type="ARBA" id="ARBA00022786"/>
    </source>
</evidence>
<dbReference type="InterPro" id="IPR055417">
    <property type="entry name" value="UFD1_N1"/>
</dbReference>
<dbReference type="GO" id="GO:0034098">
    <property type="term" value="C:VCP-NPL4-UFD1 AAA ATPase complex"/>
    <property type="evidence" value="ECO:0007669"/>
    <property type="project" value="TreeGrafter"/>
</dbReference>
<keyword evidence="2" id="KW-0833">Ubl conjugation pathway</keyword>
<dbReference type="PANTHER" id="PTHR12555:SF13">
    <property type="entry name" value="UBIQUITIN RECOGNITION FACTOR IN ER-ASSOCIATED DEGRADATION PROTEIN 1"/>
    <property type="match status" value="1"/>
</dbReference>
<dbReference type="Pfam" id="PF03152">
    <property type="entry name" value="UFD1_N1"/>
    <property type="match status" value="1"/>
</dbReference>
<feature type="region of interest" description="Disordered" evidence="3">
    <location>
        <begin position="217"/>
        <end position="304"/>
    </location>
</feature>
<keyword evidence="7" id="KW-1185">Reference proteome</keyword>
<feature type="compositionally biased region" description="Basic and acidic residues" evidence="3">
    <location>
        <begin position="285"/>
        <end position="302"/>
    </location>
</feature>
<dbReference type="GO" id="GO:0006511">
    <property type="term" value="P:ubiquitin-dependent protein catabolic process"/>
    <property type="evidence" value="ECO:0007669"/>
    <property type="project" value="InterPro"/>
</dbReference>
<evidence type="ECO:0008006" key="8">
    <source>
        <dbReference type="Google" id="ProtNLM"/>
    </source>
</evidence>
<dbReference type="InterPro" id="IPR055418">
    <property type="entry name" value="UFD1_N2"/>
</dbReference>
<evidence type="ECO:0000259" key="4">
    <source>
        <dbReference type="Pfam" id="PF03152"/>
    </source>
</evidence>
<feature type="compositionally biased region" description="Basic and acidic residues" evidence="3">
    <location>
        <begin position="217"/>
        <end position="228"/>
    </location>
</feature>
<evidence type="ECO:0000256" key="3">
    <source>
        <dbReference type="SAM" id="MobiDB-lite"/>
    </source>
</evidence>
<dbReference type="Proteomes" id="UP001328107">
    <property type="component" value="Unassembled WGS sequence"/>
</dbReference>
<comment type="similarity">
    <text evidence="1">Belongs to the UFD1 family.</text>
</comment>
<proteinExistence type="inferred from homology"/>
<reference evidence="7" key="1">
    <citation type="submission" date="2022-10" db="EMBL/GenBank/DDBJ databases">
        <title>Genome assembly of Pristionchus species.</title>
        <authorList>
            <person name="Yoshida K."/>
            <person name="Sommer R.J."/>
        </authorList>
    </citation>
    <scope>NUCLEOTIDE SEQUENCE [LARGE SCALE GENOMIC DNA]</scope>
    <source>
        <strain evidence="7">RS5460</strain>
    </source>
</reference>
<dbReference type="Gene3D" id="2.40.40.50">
    <property type="entry name" value="Ubiquitin fusion degradation protein UFD1, N-terminal domain"/>
    <property type="match status" value="1"/>
</dbReference>
<feature type="compositionally biased region" description="Acidic residues" evidence="3">
    <location>
        <begin position="234"/>
        <end position="245"/>
    </location>
</feature>
<evidence type="ECO:0000313" key="7">
    <source>
        <dbReference type="Proteomes" id="UP001328107"/>
    </source>
</evidence>
<dbReference type="Pfam" id="PF24842">
    <property type="entry name" value="UFD1_N2"/>
    <property type="match status" value="1"/>
</dbReference>
<feature type="region of interest" description="Disordered" evidence="3">
    <location>
        <begin position="331"/>
        <end position="355"/>
    </location>
</feature>
<dbReference type="Gene3D" id="3.10.330.10">
    <property type="match status" value="1"/>
</dbReference>
<dbReference type="PANTHER" id="PTHR12555">
    <property type="entry name" value="UBIQUITIN FUSION DEGRADATON PROTEIN 1"/>
    <property type="match status" value="1"/>
</dbReference>
<dbReference type="InterPro" id="IPR042299">
    <property type="entry name" value="Ufd1-like_Nn"/>
</dbReference>
<feature type="domain" description="Ubiquitin fusion degradation protein UFD1 N-terminal subdomain 2" evidence="5">
    <location>
        <begin position="136"/>
        <end position="210"/>
    </location>
</feature>
<dbReference type="GO" id="GO:0031593">
    <property type="term" value="F:polyubiquitin modification-dependent protein binding"/>
    <property type="evidence" value="ECO:0007669"/>
    <property type="project" value="TreeGrafter"/>
</dbReference>
<dbReference type="GO" id="GO:0036503">
    <property type="term" value="P:ERAD pathway"/>
    <property type="evidence" value="ECO:0007669"/>
    <property type="project" value="TreeGrafter"/>
</dbReference>
<feature type="compositionally biased region" description="Low complexity" evidence="3">
    <location>
        <begin position="331"/>
        <end position="343"/>
    </location>
</feature>
<feature type="domain" description="Ubiquitin fusion degradation protein UFD1 N-terminal subdomain 1" evidence="4">
    <location>
        <begin position="41"/>
        <end position="135"/>
    </location>
</feature>
<evidence type="ECO:0000259" key="5">
    <source>
        <dbReference type="Pfam" id="PF24842"/>
    </source>
</evidence>
<sequence length="355" mass="39240">RFKMMNWLADGMARGAMGGGAGMPFGMGMGMGRFAQSIKAFSAPFYEGADAAKINEINYGGKILLPSSALDVLIRLNIQYPMLFKLTNTRNGSMTHCGVLEFSAEEGKAYLPQWIMQQLRIEEGQIINIESASLPKATFARLKPQNLEFLQVTNMRAMLEVELRKFACLTENDRIAVRYNEQTLEFLVMELKPKNSVCIIECDVNLEFDEVEGYKAEEEGRKNQRIEKPAAPPPDEEMEDEDEMPEPSKKFAAFGGSGARLDGKIRRGGRTESTSSLGGGIGGSGEKEKEERLPRVKPREDYVPGTVSFPRYDYKCRLVMEKELEEKAKAAAAGGSVGASTAAFEGKGTTLRARK</sequence>
<dbReference type="AlphaFoldDB" id="A0AAN5CQK9"/>
<evidence type="ECO:0000256" key="1">
    <source>
        <dbReference type="ARBA" id="ARBA00006043"/>
    </source>
</evidence>
<dbReference type="InterPro" id="IPR004854">
    <property type="entry name" value="Ufd1-like"/>
</dbReference>
<gene>
    <name evidence="6" type="ORF">PMAYCL1PPCAC_18804</name>
</gene>
<comment type="caution">
    <text evidence="6">The sequence shown here is derived from an EMBL/GenBank/DDBJ whole genome shotgun (WGS) entry which is preliminary data.</text>
</comment>